<evidence type="ECO:0000256" key="4">
    <source>
        <dbReference type="ARBA" id="ARBA00023015"/>
    </source>
</evidence>
<dbReference type="PANTHER" id="PTHR43649">
    <property type="entry name" value="ARABINOSE-BINDING PROTEIN-RELATED"/>
    <property type="match status" value="1"/>
</dbReference>
<organism evidence="8 9">
    <name type="scientific">Phytoactinopolyspora halophila</name>
    <dbReference type="NCBI Taxonomy" id="1981511"/>
    <lineage>
        <taxon>Bacteria</taxon>
        <taxon>Bacillati</taxon>
        <taxon>Actinomycetota</taxon>
        <taxon>Actinomycetes</taxon>
        <taxon>Jiangellales</taxon>
        <taxon>Jiangellaceae</taxon>
        <taxon>Phytoactinopolyspora</taxon>
    </lineage>
</organism>
<dbReference type="InterPro" id="IPR050490">
    <property type="entry name" value="Bact_solute-bd_prot1"/>
</dbReference>
<evidence type="ECO:0000313" key="9">
    <source>
        <dbReference type="Proteomes" id="UP000250462"/>
    </source>
</evidence>
<dbReference type="PRINTS" id="PR00035">
    <property type="entry name" value="HTHGNTR"/>
</dbReference>
<keyword evidence="4" id="KW-0805">Transcription regulation</keyword>
<dbReference type="InterPro" id="IPR036388">
    <property type="entry name" value="WH-like_DNA-bd_sf"/>
</dbReference>
<evidence type="ECO:0000256" key="2">
    <source>
        <dbReference type="ARBA" id="ARBA00022448"/>
    </source>
</evidence>
<dbReference type="Gene3D" id="3.40.190.10">
    <property type="entry name" value="Periplasmic binding protein-like II"/>
    <property type="match status" value="2"/>
</dbReference>
<proteinExistence type="inferred from homology"/>
<dbReference type="SMART" id="SM00345">
    <property type="entry name" value="HTH_GNTR"/>
    <property type="match status" value="1"/>
</dbReference>
<keyword evidence="6" id="KW-0804">Transcription</keyword>
<comment type="caution">
    <text evidence="8">The sequence shown here is derived from an EMBL/GenBank/DDBJ whole genome shotgun (WGS) entry which is preliminary data.</text>
</comment>
<keyword evidence="3" id="KW-0732">Signal</keyword>
<accession>A0A329QRD4</accession>
<comment type="similarity">
    <text evidence="1">Belongs to the bacterial solute-binding protein 1 family.</text>
</comment>
<dbReference type="EMBL" id="QMIG01000007">
    <property type="protein sequence ID" value="RAW14763.1"/>
    <property type="molecule type" value="Genomic_DNA"/>
</dbReference>
<dbReference type="InterPro" id="IPR006059">
    <property type="entry name" value="SBP"/>
</dbReference>
<dbReference type="GO" id="GO:0003700">
    <property type="term" value="F:DNA-binding transcription factor activity"/>
    <property type="evidence" value="ECO:0007669"/>
    <property type="project" value="InterPro"/>
</dbReference>
<dbReference type="InterPro" id="IPR036390">
    <property type="entry name" value="WH_DNA-bd_sf"/>
</dbReference>
<dbReference type="RefSeq" id="WP_112258123.1">
    <property type="nucleotide sequence ID" value="NZ_QMIG01000007.1"/>
</dbReference>
<dbReference type="SUPFAM" id="SSF46785">
    <property type="entry name" value="Winged helix' DNA-binding domain"/>
    <property type="match status" value="1"/>
</dbReference>
<sequence>MSIDPEQPIPLYFQLKTLLLQSMIRGEYGPGDRLPTEHELCDLYGLSRTPVSRALSELADEGVVLRHRRRGSFVNPHWAPRRGTELRVVVPAEGPWETLIHKAVPDDLTINVVTVPRADLHRTLTRAVAEAQAPDLAVLDSVWMPEFAAAGFLYALEEVDEDWVTNEYESDFLPPLITANRYAGRTYSVSLSADVAGLWYRRSELHKLRVGPPESWAELRGCGHALREHGIAHPLALPGGSRGDETTTCCLLAFLASNGVEVLGTDGVLVDQPRVVEALEYLRRLVDEGVVPAEAVGFEWNQPVRLLARGQAGMSFGGSYEARTLAESMGIHVEDLGQRIGFLPIPPGPQGAPASLAGTMVCGIFRQTAYPDLALRLLRHLSAAELLAELSVATGCIPPRRSAIELAGSRVPLLPDTVKALEQAVIRPRIPLYPRVSAQLQVMLESVLTGQATPAGAVSRVAELISAITGLPSHHPSPSPSPPHDHEH</sequence>
<dbReference type="AlphaFoldDB" id="A0A329QRD4"/>
<dbReference type="CDD" id="cd07377">
    <property type="entry name" value="WHTH_GntR"/>
    <property type="match status" value="1"/>
</dbReference>
<evidence type="ECO:0000256" key="1">
    <source>
        <dbReference type="ARBA" id="ARBA00008520"/>
    </source>
</evidence>
<dbReference type="GO" id="GO:0003677">
    <property type="term" value="F:DNA binding"/>
    <property type="evidence" value="ECO:0007669"/>
    <property type="project" value="UniProtKB-KW"/>
</dbReference>
<name>A0A329QRD4_9ACTN</name>
<reference evidence="8 9" key="1">
    <citation type="submission" date="2018-06" db="EMBL/GenBank/DDBJ databases">
        <title>Phytoactinopolyspora halophila sp. nov., a novel halophilic actinomycete isolated from a saline soil in China.</title>
        <authorList>
            <person name="Tang S.-K."/>
        </authorList>
    </citation>
    <scope>NUCLEOTIDE SEQUENCE [LARGE SCALE GENOMIC DNA]</scope>
    <source>
        <strain evidence="8 9">YIM 96934</strain>
    </source>
</reference>
<feature type="domain" description="HTH gntR-type" evidence="7">
    <location>
        <begin position="9"/>
        <end position="77"/>
    </location>
</feature>
<keyword evidence="9" id="KW-1185">Reference proteome</keyword>
<dbReference type="Proteomes" id="UP000250462">
    <property type="component" value="Unassembled WGS sequence"/>
</dbReference>
<keyword evidence="2" id="KW-0813">Transport</keyword>
<evidence type="ECO:0000313" key="8">
    <source>
        <dbReference type="EMBL" id="RAW14763.1"/>
    </source>
</evidence>
<evidence type="ECO:0000256" key="5">
    <source>
        <dbReference type="ARBA" id="ARBA00023125"/>
    </source>
</evidence>
<evidence type="ECO:0000256" key="6">
    <source>
        <dbReference type="ARBA" id="ARBA00023163"/>
    </source>
</evidence>
<dbReference type="PANTHER" id="PTHR43649:SF34">
    <property type="entry name" value="ABC TRANSPORTER PERIPLASMIC-BINDING PROTEIN YCJN-RELATED"/>
    <property type="match status" value="1"/>
</dbReference>
<dbReference type="SUPFAM" id="SSF53850">
    <property type="entry name" value="Periplasmic binding protein-like II"/>
    <property type="match status" value="1"/>
</dbReference>
<dbReference type="Pfam" id="PF01547">
    <property type="entry name" value="SBP_bac_1"/>
    <property type="match status" value="1"/>
</dbReference>
<protein>
    <recommendedName>
        <fullName evidence="7">HTH gntR-type domain-containing protein</fullName>
    </recommendedName>
</protein>
<gene>
    <name evidence="8" type="ORF">DPM12_09700</name>
</gene>
<evidence type="ECO:0000256" key="3">
    <source>
        <dbReference type="ARBA" id="ARBA00022729"/>
    </source>
</evidence>
<dbReference type="Pfam" id="PF00392">
    <property type="entry name" value="GntR"/>
    <property type="match status" value="1"/>
</dbReference>
<dbReference type="InterPro" id="IPR000524">
    <property type="entry name" value="Tscrpt_reg_HTH_GntR"/>
</dbReference>
<evidence type="ECO:0000259" key="7">
    <source>
        <dbReference type="PROSITE" id="PS50949"/>
    </source>
</evidence>
<dbReference type="OrthoDB" id="3495561at2"/>
<keyword evidence="5" id="KW-0238">DNA-binding</keyword>
<dbReference type="PROSITE" id="PS50949">
    <property type="entry name" value="HTH_GNTR"/>
    <property type="match status" value="1"/>
</dbReference>
<dbReference type="Gene3D" id="1.10.10.10">
    <property type="entry name" value="Winged helix-like DNA-binding domain superfamily/Winged helix DNA-binding domain"/>
    <property type="match status" value="1"/>
</dbReference>